<dbReference type="SUPFAM" id="SSF48592">
    <property type="entry name" value="GroEL equatorial domain-like"/>
    <property type="match status" value="1"/>
</dbReference>
<dbReference type="AlphaFoldDB" id="A0A4W3HZ94"/>
<dbReference type="Proteomes" id="UP000314986">
    <property type="component" value="Unassembled WGS sequence"/>
</dbReference>
<dbReference type="Ensembl" id="ENSCMIT00000020914.1">
    <property type="protein sequence ID" value="ENSCMIP00000020540.1"/>
    <property type="gene ID" value="ENSCMIG00000009459.1"/>
</dbReference>
<dbReference type="PANTHER" id="PTHR46883">
    <property type="entry name" value="BARDET-BIEDL SYNDROME 12 PROTEIN"/>
    <property type="match status" value="1"/>
</dbReference>
<dbReference type="InterPro" id="IPR027409">
    <property type="entry name" value="GroEL-like_apical_dom_sf"/>
</dbReference>
<dbReference type="InterPro" id="IPR002423">
    <property type="entry name" value="Cpn60/GroEL/TCP-1"/>
</dbReference>
<reference evidence="2" key="1">
    <citation type="journal article" date="2006" name="Science">
        <title>Ancient noncoding elements conserved in the human genome.</title>
        <authorList>
            <person name="Venkatesh B."/>
            <person name="Kirkness E.F."/>
            <person name="Loh Y.H."/>
            <person name="Halpern A.L."/>
            <person name="Lee A.P."/>
            <person name="Johnson J."/>
            <person name="Dandona N."/>
            <person name="Viswanathan L.D."/>
            <person name="Tay A."/>
            <person name="Venter J.C."/>
            <person name="Strausberg R.L."/>
            <person name="Brenner S."/>
        </authorList>
    </citation>
    <scope>NUCLEOTIDE SEQUENCE [LARGE SCALE GENOMIC DNA]</scope>
</reference>
<reference evidence="2" key="2">
    <citation type="journal article" date="2007" name="PLoS Biol.">
        <title>Survey sequencing and comparative analysis of the elephant shark (Callorhinchus milii) genome.</title>
        <authorList>
            <person name="Venkatesh B."/>
            <person name="Kirkness E.F."/>
            <person name="Loh Y.H."/>
            <person name="Halpern A.L."/>
            <person name="Lee A.P."/>
            <person name="Johnson J."/>
            <person name="Dandona N."/>
            <person name="Viswanathan L.D."/>
            <person name="Tay A."/>
            <person name="Venter J.C."/>
            <person name="Strausberg R.L."/>
            <person name="Brenner S."/>
        </authorList>
    </citation>
    <scope>NUCLEOTIDE SEQUENCE [LARGE SCALE GENOMIC DNA]</scope>
</reference>
<reference evidence="1" key="5">
    <citation type="submission" date="2025-09" db="UniProtKB">
        <authorList>
            <consortium name="Ensembl"/>
        </authorList>
    </citation>
    <scope>IDENTIFICATION</scope>
</reference>
<dbReference type="Gene3D" id="3.30.260.10">
    <property type="entry name" value="TCP-1-like chaperonin intermediate domain"/>
    <property type="match status" value="1"/>
</dbReference>
<dbReference type="STRING" id="7868.ENSCMIP00000020540"/>
<evidence type="ECO:0000313" key="2">
    <source>
        <dbReference type="Proteomes" id="UP000314986"/>
    </source>
</evidence>
<dbReference type="Gene3D" id="1.10.560.10">
    <property type="entry name" value="GroEL-like equatorial domain"/>
    <property type="match status" value="2"/>
</dbReference>
<proteinExistence type="predicted"/>
<dbReference type="GeneTree" id="ENSGT00390000008984"/>
<accession>A0A4W3HZ94</accession>
<reference evidence="2" key="3">
    <citation type="journal article" date="2014" name="Nature">
        <title>Elephant shark genome provides unique insights into gnathostome evolution.</title>
        <authorList>
            <consortium name="International Elephant Shark Genome Sequencing Consortium"/>
            <person name="Venkatesh B."/>
            <person name="Lee A.P."/>
            <person name="Ravi V."/>
            <person name="Maurya A.K."/>
            <person name="Lian M.M."/>
            <person name="Swann J.B."/>
            <person name="Ohta Y."/>
            <person name="Flajnik M.F."/>
            <person name="Sutoh Y."/>
            <person name="Kasahara M."/>
            <person name="Hoon S."/>
            <person name="Gangu V."/>
            <person name="Roy S.W."/>
            <person name="Irimia M."/>
            <person name="Korzh V."/>
            <person name="Kondrychyn I."/>
            <person name="Lim Z.W."/>
            <person name="Tay B.H."/>
            <person name="Tohari S."/>
            <person name="Kong K.W."/>
            <person name="Ho S."/>
            <person name="Lorente-Galdos B."/>
            <person name="Quilez J."/>
            <person name="Marques-Bonet T."/>
            <person name="Raney B.J."/>
            <person name="Ingham P.W."/>
            <person name="Tay A."/>
            <person name="Hillier L.W."/>
            <person name="Minx P."/>
            <person name="Boehm T."/>
            <person name="Wilson R.K."/>
            <person name="Brenner S."/>
            <person name="Warren W.C."/>
        </authorList>
    </citation>
    <scope>NUCLEOTIDE SEQUENCE [LARGE SCALE GENOMIC DNA]</scope>
</reference>
<dbReference type="GO" id="GO:0005524">
    <property type="term" value="F:ATP binding"/>
    <property type="evidence" value="ECO:0007669"/>
    <property type="project" value="InterPro"/>
</dbReference>
<dbReference type="OMA" id="CPFLQIP"/>
<dbReference type="InterPro" id="IPR027410">
    <property type="entry name" value="TCP-1-like_intermed_sf"/>
</dbReference>
<reference evidence="1" key="4">
    <citation type="submission" date="2025-08" db="UniProtKB">
        <authorList>
            <consortium name="Ensembl"/>
        </authorList>
    </citation>
    <scope>IDENTIFICATION</scope>
</reference>
<dbReference type="Gene3D" id="3.50.7.10">
    <property type="entry name" value="GroEL"/>
    <property type="match status" value="1"/>
</dbReference>
<name>A0A4W3HZ94_CALMI</name>
<dbReference type="Pfam" id="PF00118">
    <property type="entry name" value="Cpn60_TCP1"/>
    <property type="match status" value="1"/>
</dbReference>
<dbReference type="GO" id="GO:0051131">
    <property type="term" value="P:chaperone-mediated protein complex assembly"/>
    <property type="evidence" value="ECO:0007669"/>
    <property type="project" value="InterPro"/>
</dbReference>
<sequence>MDDGKREESHIGLEQLAALAASGRSLLGSIKSYKFIVDDETDESAVTCSAFRLLENLHLNGPIGQLLNETVQTHHKLYKTGTSSLLFLVGAWSKAVLNCLNEDIPIPTIVSVMSEGLDNAIEALETCQVHIDNLLENFNSKQNVLTSKPGRLSCGSDTSSRHLITGASPSQSKSSSVFSGKNIKLHLSRHFRMSDVGTQEEALSDSFDESSSTVAADCATFRALAMSLSHGNQSAMQLTIEAYRVQIQYDRVANSVSRTLPQFDIDKLVTCLLPGLPEHYSCVNTGFITLLSGEQPIVVQHLSGLSLHVILIDGDLTHQYHHPGFNRVTNMKIVAKSIDNTFKSVEEEWLNNAIEIFRKYHVNVILVKGIASPCLMEKCIQNNILVIQQVKDNVVQGFVEATGAILITYITQVKENCVGTGAHLCFWKAGHGNSPDMRERVAVQISCFKIAVITVVLCSPVNCKLQVIGDQLWSCVHRLHHALSEQRIFPGAGATELMSLCHLKRLISEKAALKPQINATDCTGPHCSSRRTEADVLYKSQILQFLADGWREYLMTAMYNTGMYRTPLDAMSEVQRCVNEDVGLFAIIPNVSDESTVYDNVTVKLESWRRALDLVLLVLQADVEIITGYRANTSRLIEEQQKQITFV</sequence>
<evidence type="ECO:0000313" key="1">
    <source>
        <dbReference type="Ensembl" id="ENSCMIP00000020540.1"/>
    </source>
</evidence>
<dbReference type="GO" id="GO:0045494">
    <property type="term" value="P:photoreceptor cell maintenance"/>
    <property type="evidence" value="ECO:0007669"/>
    <property type="project" value="TreeGrafter"/>
</dbReference>
<protein>
    <submittedName>
        <fullName evidence="1">Bardet-Biedl syndrome 12</fullName>
    </submittedName>
</protein>
<dbReference type="InterPro" id="IPR027413">
    <property type="entry name" value="GROEL-like_equatorial_sf"/>
</dbReference>
<dbReference type="SUPFAM" id="SSF52029">
    <property type="entry name" value="GroEL apical domain-like"/>
    <property type="match status" value="1"/>
</dbReference>
<keyword evidence="2" id="KW-1185">Reference proteome</keyword>
<dbReference type="PANTHER" id="PTHR46883:SF1">
    <property type="entry name" value="BARDET-BIEDL SYNDROME 12 PROTEIN"/>
    <property type="match status" value="1"/>
</dbReference>
<organism evidence="1 2">
    <name type="scientific">Callorhinchus milii</name>
    <name type="common">Ghost shark</name>
    <dbReference type="NCBI Taxonomy" id="7868"/>
    <lineage>
        <taxon>Eukaryota</taxon>
        <taxon>Metazoa</taxon>
        <taxon>Chordata</taxon>
        <taxon>Craniata</taxon>
        <taxon>Vertebrata</taxon>
        <taxon>Chondrichthyes</taxon>
        <taxon>Holocephali</taxon>
        <taxon>Chimaeriformes</taxon>
        <taxon>Callorhinchidae</taxon>
        <taxon>Callorhinchus</taxon>
    </lineage>
</organism>
<dbReference type="InParanoid" id="A0A4W3HZ94"/>
<dbReference type="InterPro" id="IPR042984">
    <property type="entry name" value="BBS12"/>
</dbReference>